<dbReference type="EMBL" id="CP044067">
    <property type="protein sequence ID" value="QET04638.1"/>
    <property type="molecule type" value="Genomic_DNA"/>
</dbReference>
<proteinExistence type="predicted"/>
<dbReference type="InterPro" id="IPR007055">
    <property type="entry name" value="BON_dom"/>
</dbReference>
<evidence type="ECO:0000313" key="4">
    <source>
        <dbReference type="Proteomes" id="UP000322822"/>
    </source>
</evidence>
<dbReference type="Proteomes" id="UP000322822">
    <property type="component" value="Chromosome 2"/>
</dbReference>
<protein>
    <submittedName>
        <fullName evidence="3">BON domain-containing protein</fullName>
    </submittedName>
</protein>
<name>A0A5P2HA70_9BURK</name>
<feature type="region of interest" description="Disordered" evidence="1">
    <location>
        <begin position="1"/>
        <end position="54"/>
    </location>
</feature>
<reference evidence="3 4" key="1">
    <citation type="submission" date="2019-09" db="EMBL/GenBank/DDBJ databases">
        <title>FDA dAtabase for Regulatory Grade micrObial Sequences (FDA-ARGOS): Supporting development and validation of Infectious Disease Dx tests.</title>
        <authorList>
            <person name="Sciortino C."/>
            <person name="Tallon L."/>
            <person name="Sadzewicz L."/>
            <person name="Vavikolanu K."/>
            <person name="Mehta A."/>
            <person name="Aluvathingal J."/>
            <person name="Nadendla S."/>
            <person name="Nandy P."/>
            <person name="Geyer C."/>
            <person name="Yan Y."/>
            <person name="Sichtig H."/>
        </authorList>
    </citation>
    <scope>NUCLEOTIDE SEQUENCE [LARGE SCALE GENOMIC DNA]</scope>
    <source>
        <strain evidence="3 4">FDAARGOS_664</strain>
    </source>
</reference>
<organism evidence="3 4">
    <name type="scientific">Cupriavidus pauculus</name>
    <dbReference type="NCBI Taxonomy" id="82633"/>
    <lineage>
        <taxon>Bacteria</taxon>
        <taxon>Pseudomonadati</taxon>
        <taxon>Pseudomonadota</taxon>
        <taxon>Betaproteobacteria</taxon>
        <taxon>Burkholderiales</taxon>
        <taxon>Burkholderiaceae</taxon>
        <taxon>Cupriavidus</taxon>
    </lineage>
</organism>
<evidence type="ECO:0000313" key="3">
    <source>
        <dbReference type="EMBL" id="QET04638.1"/>
    </source>
</evidence>
<dbReference type="PANTHER" id="PTHR34606:SF15">
    <property type="entry name" value="BON DOMAIN-CONTAINING PROTEIN"/>
    <property type="match status" value="1"/>
</dbReference>
<evidence type="ECO:0000259" key="2">
    <source>
        <dbReference type="PROSITE" id="PS50914"/>
    </source>
</evidence>
<feature type="region of interest" description="Disordered" evidence="1">
    <location>
        <begin position="91"/>
        <end position="118"/>
    </location>
</feature>
<gene>
    <name evidence="3" type="ORF">FOB72_21280</name>
</gene>
<feature type="region of interest" description="Disordered" evidence="1">
    <location>
        <begin position="181"/>
        <end position="239"/>
    </location>
</feature>
<dbReference type="InterPro" id="IPR051686">
    <property type="entry name" value="Lipoprotein_DolP"/>
</dbReference>
<dbReference type="Gene3D" id="3.30.1340.30">
    <property type="match status" value="1"/>
</dbReference>
<dbReference type="OrthoDB" id="8963247at2"/>
<sequence>MGMNDTGRYRPGQDPTWRAYGEMRDDGDPPWEGAEGDSQWRDSRRRHGSDLRYGMNGGYGQETWADHDPSWSDVAEDDWGELRPHMFRNRDQDRTRQAAQPMRRQNLRHDDRPYGRDTHYDELRSDRRYWTDSGYGNDDGGRYGSNYREDARRAFESPDFHPQEDRGMLYNLGHRIGEVLGEWFGSPDDDRTDTDERAYSRSDTRQDTRQYTRQSARPDTRADDRYTGDRWDDRRAEDLGQRFGKAVGGRRTGPRNFQRSDERIRDEICERLTFASGVNVRDVSVDVSKGVVTLNGTVERRAQKYDIEDIADNTFGVTEVENNIRVERQPTDDTIAAGFNGS</sequence>
<feature type="domain" description="BON" evidence="2">
    <location>
        <begin position="260"/>
        <end position="328"/>
    </location>
</feature>
<dbReference type="PANTHER" id="PTHR34606">
    <property type="entry name" value="BON DOMAIN-CONTAINING PROTEIN"/>
    <property type="match status" value="1"/>
</dbReference>
<evidence type="ECO:0000256" key="1">
    <source>
        <dbReference type="SAM" id="MobiDB-lite"/>
    </source>
</evidence>
<dbReference type="Pfam" id="PF04972">
    <property type="entry name" value="BON"/>
    <property type="match status" value="1"/>
</dbReference>
<dbReference type="PROSITE" id="PS50914">
    <property type="entry name" value="BON"/>
    <property type="match status" value="1"/>
</dbReference>
<dbReference type="AlphaFoldDB" id="A0A5P2HA70"/>
<feature type="compositionally biased region" description="Basic and acidic residues" evidence="1">
    <location>
        <begin position="194"/>
        <end position="239"/>
    </location>
</feature>
<accession>A0A5P2HA70</accession>
<feature type="compositionally biased region" description="Basic and acidic residues" evidence="1">
    <location>
        <begin position="107"/>
        <end position="118"/>
    </location>
</feature>